<dbReference type="SUPFAM" id="SSF53850">
    <property type="entry name" value="Periplasmic binding protein-like II"/>
    <property type="match status" value="1"/>
</dbReference>
<proteinExistence type="inferred from homology"/>
<dbReference type="AlphaFoldDB" id="A0A660L5K4"/>
<evidence type="ECO:0000256" key="7">
    <source>
        <dbReference type="PIRSR" id="PIRSR002854-1"/>
    </source>
</evidence>
<evidence type="ECO:0000256" key="6">
    <source>
        <dbReference type="PIRNR" id="PIRNR002854"/>
    </source>
</evidence>
<keyword evidence="9" id="KW-1185">Reference proteome</keyword>
<dbReference type="PIRSF" id="PIRSF002854">
    <property type="entry name" value="MetQ"/>
    <property type="match status" value="1"/>
</dbReference>
<evidence type="ECO:0000313" key="8">
    <source>
        <dbReference type="EMBL" id="RKQ88698.1"/>
    </source>
</evidence>
<evidence type="ECO:0000313" key="9">
    <source>
        <dbReference type="Proteomes" id="UP000267019"/>
    </source>
</evidence>
<sequence>MKKHVLGIALAVAVLLFGVAACGGGGGTSSSKTLTVGATAVPHAEILNDVVKPELAKQGIDLKVVIFQDYIQPNEKLYEKELDANYFQHLPFLEQTNREKGYNLVPLVGVHIEPMGGYVAKGKPYKSVQDLPNNATVAITNDPTNVGRMLLLLERQGLIKLKEGVGPKAQLTDIVENPKNLKFFQMDAAMLPKALDDPKVDLALINTNFALQAGLNPLKDAIFLEDSSSPYVNVLAVRPESKDDPRIQKLAEVLLSPAVKEYIEKKYQGAVVPAQVRYGN</sequence>
<name>A0A660L5K4_9BACL</name>
<dbReference type="PROSITE" id="PS51257">
    <property type="entry name" value="PROKAR_LIPOPROTEIN"/>
    <property type="match status" value="1"/>
</dbReference>
<dbReference type="InterPro" id="IPR004872">
    <property type="entry name" value="Lipoprotein_NlpA"/>
</dbReference>
<dbReference type="Pfam" id="PF03180">
    <property type="entry name" value="Lipoprotein_9"/>
    <property type="match status" value="1"/>
</dbReference>
<evidence type="ECO:0000256" key="1">
    <source>
        <dbReference type="ARBA" id="ARBA00004635"/>
    </source>
</evidence>
<comment type="subcellular location">
    <subcellularLocation>
        <location evidence="1">Membrane</location>
        <topology evidence="1">Lipid-anchor</topology>
    </subcellularLocation>
</comment>
<keyword evidence="3" id="KW-0472">Membrane</keyword>
<comment type="similarity">
    <text evidence="6">Belongs to the nlpA lipoprotein family.</text>
</comment>
<organism evidence="8 9">
    <name type="scientific">Brockia lithotrophica</name>
    <dbReference type="NCBI Taxonomy" id="933949"/>
    <lineage>
        <taxon>Bacteria</taxon>
        <taxon>Bacillati</taxon>
        <taxon>Bacillota</taxon>
        <taxon>Bacilli</taxon>
        <taxon>Bacillales</taxon>
        <taxon>Bacillales Family X. Incertae Sedis</taxon>
        <taxon>Brockia</taxon>
    </lineage>
</organism>
<dbReference type="Gene3D" id="3.40.190.10">
    <property type="entry name" value="Periplasmic binding protein-like II"/>
    <property type="match status" value="2"/>
</dbReference>
<gene>
    <name evidence="8" type="ORF">C7438_0339</name>
</gene>
<dbReference type="GO" id="GO:0016020">
    <property type="term" value="C:membrane"/>
    <property type="evidence" value="ECO:0007669"/>
    <property type="project" value="UniProtKB-SubCell"/>
</dbReference>
<evidence type="ECO:0000256" key="3">
    <source>
        <dbReference type="ARBA" id="ARBA00023136"/>
    </source>
</evidence>
<dbReference type="PANTHER" id="PTHR30429:SF0">
    <property type="entry name" value="METHIONINE-BINDING LIPOPROTEIN METQ"/>
    <property type="match status" value="1"/>
</dbReference>
<evidence type="ECO:0000256" key="2">
    <source>
        <dbReference type="ARBA" id="ARBA00022729"/>
    </source>
</evidence>
<evidence type="ECO:0000256" key="5">
    <source>
        <dbReference type="ARBA" id="ARBA00023288"/>
    </source>
</evidence>
<dbReference type="OrthoDB" id="9812878at2"/>
<protein>
    <recommendedName>
        <fullName evidence="6">Lipoprotein</fullName>
    </recommendedName>
</protein>
<keyword evidence="2" id="KW-0732">Signal</keyword>
<accession>A0A660L5K4</accession>
<dbReference type="Proteomes" id="UP000267019">
    <property type="component" value="Unassembled WGS sequence"/>
</dbReference>
<feature type="lipid moiety-binding region" description="S-diacylglycerol cysteine" evidence="7">
    <location>
        <position position="22"/>
    </location>
</feature>
<dbReference type="CDD" id="cd13597">
    <property type="entry name" value="PBP2_lipoprotein_Tp32"/>
    <property type="match status" value="1"/>
</dbReference>
<keyword evidence="5 6" id="KW-0449">Lipoprotein</keyword>
<dbReference type="RefSeq" id="WP_121443612.1">
    <property type="nucleotide sequence ID" value="NZ_RBIJ01000001.1"/>
</dbReference>
<dbReference type="EMBL" id="RBIJ01000001">
    <property type="protein sequence ID" value="RKQ88698.1"/>
    <property type="molecule type" value="Genomic_DNA"/>
</dbReference>
<keyword evidence="4" id="KW-0564">Palmitate</keyword>
<evidence type="ECO:0000256" key="4">
    <source>
        <dbReference type="ARBA" id="ARBA00023139"/>
    </source>
</evidence>
<dbReference type="PANTHER" id="PTHR30429">
    <property type="entry name" value="D-METHIONINE-BINDING LIPOPROTEIN METQ"/>
    <property type="match status" value="1"/>
</dbReference>
<comment type="caution">
    <text evidence="8">The sequence shown here is derived from an EMBL/GenBank/DDBJ whole genome shotgun (WGS) entry which is preliminary data.</text>
</comment>
<reference evidence="8 9" key="1">
    <citation type="submission" date="2018-10" db="EMBL/GenBank/DDBJ databases">
        <title>Genomic Encyclopedia of Type Strains, Phase IV (KMG-IV): sequencing the most valuable type-strain genomes for metagenomic binning, comparative biology and taxonomic classification.</title>
        <authorList>
            <person name="Goeker M."/>
        </authorList>
    </citation>
    <scope>NUCLEOTIDE SEQUENCE [LARGE SCALE GENOMIC DNA]</scope>
    <source>
        <strain evidence="8 9">DSM 22653</strain>
    </source>
</reference>